<dbReference type="Gene3D" id="3.40.50.2300">
    <property type="match status" value="1"/>
</dbReference>
<dbReference type="InterPro" id="IPR001789">
    <property type="entry name" value="Sig_transdc_resp-reg_receiver"/>
</dbReference>
<keyword evidence="1 2" id="KW-0597">Phosphoprotein</keyword>
<dbReference type="PANTHER" id="PTHR44591">
    <property type="entry name" value="STRESS RESPONSE REGULATOR PROTEIN 1"/>
    <property type="match status" value="1"/>
</dbReference>
<dbReference type="Pfam" id="PF00072">
    <property type="entry name" value="Response_reg"/>
    <property type="match status" value="1"/>
</dbReference>
<dbReference type="Proteomes" id="UP000541583">
    <property type="component" value="Unassembled WGS sequence"/>
</dbReference>
<gene>
    <name evidence="4" type="ORF">HDF23_001359</name>
</gene>
<evidence type="ECO:0000259" key="3">
    <source>
        <dbReference type="PROSITE" id="PS50110"/>
    </source>
</evidence>
<accession>A0ABR6PFU3</accession>
<evidence type="ECO:0000256" key="2">
    <source>
        <dbReference type="PROSITE-ProRule" id="PRU00169"/>
    </source>
</evidence>
<dbReference type="InterPro" id="IPR011006">
    <property type="entry name" value="CheY-like_superfamily"/>
</dbReference>
<dbReference type="GO" id="GO:0003677">
    <property type="term" value="F:DNA binding"/>
    <property type="evidence" value="ECO:0007669"/>
    <property type="project" value="UniProtKB-KW"/>
</dbReference>
<dbReference type="SMART" id="SM00448">
    <property type="entry name" value="REC"/>
    <property type="match status" value="1"/>
</dbReference>
<sequence length="132" mass="15334">METVIIQDTDQSILDILTIALQMENYQVYSVQDCDSNFMDMIEELKPHVIMLDYRLDGKICIQICHQVKAVYPHLPVIAMSCNSNINDEYDRHGFDDYIPKPFDLDNLYAVLRKHIPKQEAKAITEKVSDKL</sequence>
<evidence type="ECO:0000256" key="1">
    <source>
        <dbReference type="ARBA" id="ARBA00022553"/>
    </source>
</evidence>
<reference evidence="4 5" key="1">
    <citation type="submission" date="2020-08" db="EMBL/GenBank/DDBJ databases">
        <title>Genomic Encyclopedia of Type Strains, Phase IV (KMG-V): Genome sequencing to study the core and pangenomes of soil and plant-associated prokaryotes.</title>
        <authorList>
            <person name="Whitman W."/>
        </authorList>
    </citation>
    <scope>NUCLEOTIDE SEQUENCE [LARGE SCALE GENOMIC DNA]</scope>
    <source>
        <strain evidence="4 5">ANJLi2</strain>
    </source>
</reference>
<keyword evidence="4" id="KW-0238">DNA-binding</keyword>
<name>A0ABR6PFU3_9SPHI</name>
<evidence type="ECO:0000313" key="5">
    <source>
        <dbReference type="Proteomes" id="UP000541583"/>
    </source>
</evidence>
<dbReference type="InterPro" id="IPR050595">
    <property type="entry name" value="Bact_response_regulator"/>
</dbReference>
<dbReference type="PANTHER" id="PTHR44591:SF3">
    <property type="entry name" value="RESPONSE REGULATORY DOMAIN-CONTAINING PROTEIN"/>
    <property type="match status" value="1"/>
</dbReference>
<dbReference type="SUPFAM" id="SSF52172">
    <property type="entry name" value="CheY-like"/>
    <property type="match status" value="1"/>
</dbReference>
<comment type="caution">
    <text evidence="4">The sequence shown here is derived from an EMBL/GenBank/DDBJ whole genome shotgun (WGS) entry which is preliminary data.</text>
</comment>
<proteinExistence type="predicted"/>
<feature type="modified residue" description="4-aspartylphosphate" evidence="2">
    <location>
        <position position="53"/>
    </location>
</feature>
<dbReference type="PROSITE" id="PS50110">
    <property type="entry name" value="RESPONSE_REGULATORY"/>
    <property type="match status" value="1"/>
</dbReference>
<feature type="domain" description="Response regulatory" evidence="3">
    <location>
        <begin position="3"/>
        <end position="116"/>
    </location>
</feature>
<dbReference type="EMBL" id="JACHCB010000002">
    <property type="protein sequence ID" value="MBB6108624.1"/>
    <property type="molecule type" value="Genomic_DNA"/>
</dbReference>
<organism evidence="4 5">
    <name type="scientific">Mucilaginibacter lappiensis</name>
    <dbReference type="NCBI Taxonomy" id="354630"/>
    <lineage>
        <taxon>Bacteria</taxon>
        <taxon>Pseudomonadati</taxon>
        <taxon>Bacteroidota</taxon>
        <taxon>Sphingobacteriia</taxon>
        <taxon>Sphingobacteriales</taxon>
        <taxon>Sphingobacteriaceae</taxon>
        <taxon>Mucilaginibacter</taxon>
    </lineage>
</organism>
<evidence type="ECO:0000313" key="4">
    <source>
        <dbReference type="EMBL" id="MBB6108624.1"/>
    </source>
</evidence>
<keyword evidence="5" id="KW-1185">Reference proteome</keyword>
<protein>
    <submittedName>
        <fullName evidence="4">DNA-binding response OmpR family regulator</fullName>
    </submittedName>
</protein>
<dbReference type="RefSeq" id="WP_076370950.1">
    <property type="nucleotide sequence ID" value="NZ_FTMG01000002.1"/>
</dbReference>